<dbReference type="Pfam" id="PF08951">
    <property type="entry name" value="EntA_Immun"/>
    <property type="match status" value="1"/>
</dbReference>
<name>A0A0R2NK49_9LACO</name>
<proteinExistence type="predicted"/>
<accession>A0A0R2NK49</accession>
<keyword evidence="3" id="KW-1185">Reference proteome</keyword>
<dbReference type="EMBL" id="AYGX02000164">
    <property type="protein sequence ID" value="KRO24115.1"/>
    <property type="molecule type" value="Genomic_DNA"/>
</dbReference>
<evidence type="ECO:0000256" key="1">
    <source>
        <dbReference type="ARBA" id="ARBA00023025"/>
    </source>
</evidence>
<dbReference type="AlphaFoldDB" id="A0A0R2NK49"/>
<sequence length="82" mass="9109">MLKNMNVLALTRAIDIAYSDAEVQAQPELQALLGRAAQKLDRVEDYHLVAQDLRQSLAAFNQRPQTVVDLYTLLVADCPVIA</sequence>
<gene>
    <name evidence="2" type="ORF">DY78_GL001697</name>
</gene>
<dbReference type="RefSeq" id="WP_024624780.1">
    <property type="nucleotide sequence ID" value="NZ_AYGX02000164.1"/>
</dbReference>
<dbReference type="Gene3D" id="1.20.1440.50">
    <property type="entry name" value="Ta0600-like"/>
    <property type="match status" value="1"/>
</dbReference>
<organism evidence="2 3">
    <name type="scientific">Lactiplantibacillus fabifermentans DSM 21115</name>
    <dbReference type="NCBI Taxonomy" id="1413187"/>
    <lineage>
        <taxon>Bacteria</taxon>
        <taxon>Bacillati</taxon>
        <taxon>Bacillota</taxon>
        <taxon>Bacilli</taxon>
        <taxon>Lactobacillales</taxon>
        <taxon>Lactobacillaceae</taxon>
        <taxon>Lactiplantibacillus</taxon>
    </lineage>
</organism>
<dbReference type="SUPFAM" id="SSF109797">
    <property type="entry name" value="Bacteriocin immunity protein-like"/>
    <property type="match status" value="1"/>
</dbReference>
<evidence type="ECO:0000313" key="2">
    <source>
        <dbReference type="EMBL" id="KRO24115.1"/>
    </source>
</evidence>
<reference evidence="2 3" key="1">
    <citation type="journal article" date="2015" name="Genome Announc.">
        <title>Expanding the biotechnology potential of lactobacilli through comparative genomics of 213 strains and associated genera.</title>
        <authorList>
            <person name="Sun Z."/>
            <person name="Harris H.M."/>
            <person name="McCann A."/>
            <person name="Guo C."/>
            <person name="Argimon S."/>
            <person name="Zhang W."/>
            <person name="Yang X."/>
            <person name="Jeffery I.B."/>
            <person name="Cooney J.C."/>
            <person name="Kagawa T.F."/>
            <person name="Liu W."/>
            <person name="Song Y."/>
            <person name="Salvetti E."/>
            <person name="Wrobel A."/>
            <person name="Rasinkangas P."/>
            <person name="Parkhill J."/>
            <person name="Rea M.C."/>
            <person name="O'Sullivan O."/>
            <person name="Ritari J."/>
            <person name="Douillard F.P."/>
            <person name="Paul Ross R."/>
            <person name="Yang R."/>
            <person name="Briner A.E."/>
            <person name="Felis G.E."/>
            <person name="de Vos W.M."/>
            <person name="Barrangou R."/>
            <person name="Klaenhammer T.R."/>
            <person name="Caufield P.W."/>
            <person name="Cui Y."/>
            <person name="Zhang H."/>
            <person name="O'Toole P.W."/>
        </authorList>
    </citation>
    <scope>NUCLEOTIDE SEQUENCE [LARGE SCALE GENOMIC DNA]</scope>
    <source>
        <strain evidence="2 3">DSM 21115</strain>
    </source>
</reference>
<evidence type="ECO:0008006" key="4">
    <source>
        <dbReference type="Google" id="ProtNLM"/>
    </source>
</evidence>
<comment type="caution">
    <text evidence="2">The sequence shown here is derived from an EMBL/GenBank/DDBJ whole genome shotgun (WGS) entry which is preliminary data.</text>
</comment>
<dbReference type="GO" id="GO:0030153">
    <property type="term" value="P:bacteriocin immunity"/>
    <property type="evidence" value="ECO:0007669"/>
    <property type="project" value="UniProtKB-KW"/>
</dbReference>
<keyword evidence="1" id="KW-0079">Bacteriocin immunity</keyword>
<evidence type="ECO:0000313" key="3">
    <source>
        <dbReference type="Proteomes" id="UP000050920"/>
    </source>
</evidence>
<protein>
    <recommendedName>
        <fullName evidence="4">Bacteriocin immunity protein</fullName>
    </recommendedName>
</protein>
<dbReference type="InterPro" id="IPR023130">
    <property type="entry name" value="Ta0600-like_sf"/>
</dbReference>
<dbReference type="InterPro" id="IPR015046">
    <property type="entry name" value="LciA_Immunity-like"/>
</dbReference>
<dbReference type="Proteomes" id="UP000050920">
    <property type="component" value="Unassembled WGS sequence"/>
</dbReference>